<dbReference type="EMBL" id="PRDK01000010">
    <property type="protein sequence ID" value="MBE8715509.1"/>
    <property type="molecule type" value="Genomic_DNA"/>
</dbReference>
<dbReference type="AlphaFoldDB" id="A0A928V2N0"/>
<evidence type="ECO:0000313" key="1">
    <source>
        <dbReference type="EMBL" id="MBE8715509.1"/>
    </source>
</evidence>
<keyword evidence="2" id="KW-1185">Reference proteome</keyword>
<organism evidence="1 2">
    <name type="scientific">Sphingobacterium hungaricum</name>
    <dbReference type="NCBI Taxonomy" id="2082723"/>
    <lineage>
        <taxon>Bacteria</taxon>
        <taxon>Pseudomonadati</taxon>
        <taxon>Bacteroidota</taxon>
        <taxon>Sphingobacteriia</taxon>
        <taxon>Sphingobacteriales</taxon>
        <taxon>Sphingobacteriaceae</taxon>
        <taxon>Sphingobacterium</taxon>
    </lineage>
</organism>
<dbReference type="Proteomes" id="UP000616201">
    <property type="component" value="Unassembled WGS sequence"/>
</dbReference>
<sequence length="209" mass="24888">MLGSLLPDLLKNADKSYSFQPQRFEEILFANPQTRAISEGWYRHVEVDKLFHNCDFFLSHSHQLRKKIDPVLGDLPIRASFLAHIAIEILLDHLIIQDQVVNVARLYEHLESASKKHTKIYLEQIGLEDTSRYFSFYDRFLQSKYMFQYENIENLSHALFNICKRVWDFQVEEKHQQQLTGVLIDYKSDYLSNYKEVFHYIQANMTYLS</sequence>
<name>A0A928V2N0_9SPHI</name>
<proteinExistence type="predicted"/>
<gene>
    <name evidence="1" type="ORF">C4F49_17695</name>
</gene>
<protein>
    <submittedName>
        <fullName evidence="1">Uncharacterized protein</fullName>
    </submittedName>
</protein>
<evidence type="ECO:0000313" key="2">
    <source>
        <dbReference type="Proteomes" id="UP000616201"/>
    </source>
</evidence>
<reference evidence="1" key="1">
    <citation type="submission" date="2018-02" db="EMBL/GenBank/DDBJ databases">
        <authorList>
            <person name="Vasarhelyi B.M."/>
            <person name="Deshmukh S."/>
            <person name="Balint B."/>
            <person name="Kukolya J."/>
        </authorList>
    </citation>
    <scope>NUCLEOTIDE SEQUENCE</scope>
    <source>
        <strain evidence="1">KB22</strain>
    </source>
</reference>
<accession>A0A928V2N0</accession>
<comment type="caution">
    <text evidence="1">The sequence shown here is derived from an EMBL/GenBank/DDBJ whole genome shotgun (WGS) entry which is preliminary data.</text>
</comment>